<evidence type="ECO:0000256" key="4">
    <source>
        <dbReference type="ARBA" id="ARBA00022692"/>
    </source>
</evidence>
<dbReference type="InterPro" id="IPR035906">
    <property type="entry name" value="MetI-like_sf"/>
</dbReference>
<dbReference type="PANTHER" id="PTHR43005">
    <property type="entry name" value="BLR7065 PROTEIN"/>
    <property type="match status" value="1"/>
</dbReference>
<accession>A0A401UH30</accession>
<evidence type="ECO:0000256" key="2">
    <source>
        <dbReference type="ARBA" id="ARBA00022448"/>
    </source>
</evidence>
<proteinExistence type="predicted"/>
<evidence type="ECO:0000256" key="1">
    <source>
        <dbReference type="ARBA" id="ARBA00004651"/>
    </source>
</evidence>
<organism evidence="8 9">
    <name type="scientific">Clostridium tagluense</name>
    <dbReference type="NCBI Taxonomy" id="360422"/>
    <lineage>
        <taxon>Bacteria</taxon>
        <taxon>Bacillati</taxon>
        <taxon>Bacillota</taxon>
        <taxon>Clostridia</taxon>
        <taxon>Eubacteriales</taxon>
        <taxon>Clostridiaceae</taxon>
        <taxon>Clostridium</taxon>
    </lineage>
</organism>
<evidence type="ECO:0000256" key="5">
    <source>
        <dbReference type="ARBA" id="ARBA00022989"/>
    </source>
</evidence>
<evidence type="ECO:0000256" key="6">
    <source>
        <dbReference type="ARBA" id="ARBA00023136"/>
    </source>
</evidence>
<comment type="caution">
    <text evidence="8">The sequence shown here is derived from an EMBL/GenBank/DDBJ whole genome shotgun (WGS) entry which is preliminary data.</text>
</comment>
<name>A0A401UH30_9CLOT</name>
<sequence length="117" mass="12944">MVLKKVGFTNYVTAFNDPTFLDSFKFTALFTVVSVVVINCIGFGLALLVTTGMKGNNLLRTIFFMPNLIGGLILGFIWQFIFTQVFAGLGNVLHQRHKHYHCELSSSSLVNIPSNGI</sequence>
<keyword evidence="2" id="KW-0813">Transport</keyword>
<dbReference type="Proteomes" id="UP000287872">
    <property type="component" value="Unassembled WGS sequence"/>
</dbReference>
<dbReference type="SUPFAM" id="SSF161098">
    <property type="entry name" value="MetI-like"/>
    <property type="match status" value="1"/>
</dbReference>
<keyword evidence="5 7" id="KW-1133">Transmembrane helix</keyword>
<keyword evidence="6 7" id="KW-0472">Membrane</keyword>
<evidence type="ECO:0000256" key="3">
    <source>
        <dbReference type="ARBA" id="ARBA00022475"/>
    </source>
</evidence>
<evidence type="ECO:0008006" key="10">
    <source>
        <dbReference type="Google" id="ProtNLM"/>
    </source>
</evidence>
<evidence type="ECO:0000313" key="8">
    <source>
        <dbReference type="EMBL" id="GCD08782.1"/>
    </source>
</evidence>
<gene>
    <name evidence="8" type="ORF">Ctaglu_04050</name>
</gene>
<protein>
    <recommendedName>
        <fullName evidence="10">ABC transmembrane type-1 domain-containing protein</fullName>
    </recommendedName>
</protein>
<keyword evidence="9" id="KW-1185">Reference proteome</keyword>
<dbReference type="Gene3D" id="1.10.3720.10">
    <property type="entry name" value="MetI-like"/>
    <property type="match status" value="1"/>
</dbReference>
<feature type="transmembrane region" description="Helical" evidence="7">
    <location>
        <begin position="26"/>
        <end position="49"/>
    </location>
</feature>
<keyword evidence="3" id="KW-1003">Cell membrane</keyword>
<keyword evidence="4 7" id="KW-0812">Transmembrane</keyword>
<dbReference type="PANTHER" id="PTHR43005:SF2">
    <property type="entry name" value="INTEGRAL MEMBRANE SUGAR TRANSPORT PROTEIN"/>
    <property type="match status" value="1"/>
</dbReference>
<dbReference type="GO" id="GO:0005886">
    <property type="term" value="C:plasma membrane"/>
    <property type="evidence" value="ECO:0007669"/>
    <property type="project" value="UniProtKB-SubCell"/>
</dbReference>
<feature type="transmembrane region" description="Helical" evidence="7">
    <location>
        <begin position="61"/>
        <end position="81"/>
    </location>
</feature>
<evidence type="ECO:0000256" key="7">
    <source>
        <dbReference type="SAM" id="Phobius"/>
    </source>
</evidence>
<evidence type="ECO:0000313" key="9">
    <source>
        <dbReference type="Proteomes" id="UP000287872"/>
    </source>
</evidence>
<dbReference type="AlphaFoldDB" id="A0A401UH30"/>
<comment type="subcellular location">
    <subcellularLocation>
        <location evidence="1">Cell membrane</location>
        <topology evidence="1">Multi-pass membrane protein</topology>
    </subcellularLocation>
</comment>
<reference evidence="8 9" key="1">
    <citation type="submission" date="2018-11" db="EMBL/GenBank/DDBJ databases">
        <title>Genome sequencing and assembly of Clostridium tagluense strain A121.</title>
        <authorList>
            <person name="Murakami T."/>
            <person name="Segawa T."/>
            <person name="Shcherbakova V.A."/>
            <person name="Mori H."/>
            <person name="Yoshimura Y."/>
        </authorList>
    </citation>
    <scope>NUCLEOTIDE SEQUENCE [LARGE SCALE GENOMIC DNA]</scope>
    <source>
        <strain evidence="8 9">A121</strain>
    </source>
</reference>
<dbReference type="EMBL" id="BHYK01000002">
    <property type="protein sequence ID" value="GCD08782.1"/>
    <property type="molecule type" value="Genomic_DNA"/>
</dbReference>